<protein>
    <submittedName>
        <fullName evidence="2">Amidohydrolase family protein</fullName>
    </submittedName>
</protein>
<sequence>YVREDKICDLATGIYKCTALPASRIGLKDRGLIAVNYAADIVVFNPDTIIDTADYSNPHQLGKGIEHVIVNGQHTIENGVYNGCELKGCVL</sequence>
<accession>A0A9D9DJ46</accession>
<dbReference type="GO" id="GO:0016810">
    <property type="term" value="F:hydrolase activity, acting on carbon-nitrogen (but not peptide) bonds"/>
    <property type="evidence" value="ECO:0007669"/>
    <property type="project" value="InterPro"/>
</dbReference>
<name>A0A9D9DJ46_9BACT</name>
<dbReference type="InterPro" id="IPR013108">
    <property type="entry name" value="Amidohydro_3"/>
</dbReference>
<comment type="caution">
    <text evidence="2">The sequence shown here is derived from an EMBL/GenBank/DDBJ whole genome shotgun (WGS) entry which is preliminary data.</text>
</comment>
<dbReference type="SUPFAM" id="SSF51338">
    <property type="entry name" value="Composite domain of metallo-dependent hydrolases"/>
    <property type="match status" value="1"/>
</dbReference>
<dbReference type="Gene3D" id="2.30.40.10">
    <property type="entry name" value="Urease, subunit C, domain 1"/>
    <property type="match status" value="1"/>
</dbReference>
<proteinExistence type="predicted"/>
<gene>
    <name evidence="2" type="ORF">IAC68_01385</name>
</gene>
<dbReference type="Proteomes" id="UP000823635">
    <property type="component" value="Unassembled WGS sequence"/>
</dbReference>
<dbReference type="EMBL" id="JADINB010000033">
    <property type="protein sequence ID" value="MBO8428574.1"/>
    <property type="molecule type" value="Genomic_DNA"/>
</dbReference>
<dbReference type="Pfam" id="PF07969">
    <property type="entry name" value="Amidohydro_3"/>
    <property type="match status" value="1"/>
</dbReference>
<reference evidence="2" key="2">
    <citation type="journal article" date="2021" name="PeerJ">
        <title>Extensive microbial diversity within the chicken gut microbiome revealed by metagenomics and culture.</title>
        <authorList>
            <person name="Gilroy R."/>
            <person name="Ravi A."/>
            <person name="Getino M."/>
            <person name="Pursley I."/>
            <person name="Horton D.L."/>
            <person name="Alikhan N.F."/>
            <person name="Baker D."/>
            <person name="Gharbi K."/>
            <person name="Hall N."/>
            <person name="Watson M."/>
            <person name="Adriaenssens E.M."/>
            <person name="Foster-Nyarko E."/>
            <person name="Jarju S."/>
            <person name="Secka A."/>
            <person name="Antonio M."/>
            <person name="Oren A."/>
            <person name="Chaudhuri R.R."/>
            <person name="La Ragione R."/>
            <person name="Hildebrand F."/>
            <person name="Pallen M.J."/>
        </authorList>
    </citation>
    <scope>NUCLEOTIDE SEQUENCE</scope>
    <source>
        <strain evidence="2">15467</strain>
    </source>
</reference>
<evidence type="ECO:0000313" key="2">
    <source>
        <dbReference type="EMBL" id="MBO8428574.1"/>
    </source>
</evidence>
<dbReference type="InterPro" id="IPR011059">
    <property type="entry name" value="Metal-dep_hydrolase_composite"/>
</dbReference>
<reference evidence="2" key="1">
    <citation type="submission" date="2020-10" db="EMBL/GenBank/DDBJ databases">
        <authorList>
            <person name="Gilroy R."/>
        </authorList>
    </citation>
    <scope>NUCLEOTIDE SEQUENCE</scope>
    <source>
        <strain evidence="2">15467</strain>
    </source>
</reference>
<organism evidence="2 3">
    <name type="scientific">Candidatus Egerieousia excrementavium</name>
    <dbReference type="NCBI Taxonomy" id="2840778"/>
    <lineage>
        <taxon>Bacteria</taxon>
        <taxon>Pseudomonadati</taxon>
        <taxon>Bacteroidota</taxon>
        <taxon>Bacteroidia</taxon>
        <taxon>Bacteroidales</taxon>
        <taxon>Candidatus Egerieousia</taxon>
    </lineage>
</organism>
<feature type="domain" description="Amidohydrolase 3" evidence="1">
    <location>
        <begin position="3"/>
        <end position="74"/>
    </location>
</feature>
<feature type="non-terminal residue" evidence="2">
    <location>
        <position position="1"/>
    </location>
</feature>
<evidence type="ECO:0000259" key="1">
    <source>
        <dbReference type="Pfam" id="PF07969"/>
    </source>
</evidence>
<evidence type="ECO:0000313" key="3">
    <source>
        <dbReference type="Proteomes" id="UP000823635"/>
    </source>
</evidence>
<dbReference type="AlphaFoldDB" id="A0A9D9DJ46"/>